<evidence type="ECO:0000313" key="2">
    <source>
        <dbReference type="Proteomes" id="UP000507222"/>
    </source>
</evidence>
<evidence type="ECO:0000313" key="1">
    <source>
        <dbReference type="EMBL" id="CAB4280866.1"/>
    </source>
</evidence>
<dbReference type="PANTHER" id="PTHR47090">
    <property type="entry name" value="PROTEIN EDS1-RELATED"/>
    <property type="match status" value="1"/>
</dbReference>
<gene>
    <name evidence="1" type="ORF">CURHAP_LOCUS33823</name>
</gene>
<dbReference type="InterPro" id="IPR044214">
    <property type="entry name" value="EDS1-like"/>
</dbReference>
<organism evidence="1 2">
    <name type="scientific">Prunus armeniaca</name>
    <name type="common">Apricot</name>
    <name type="synonym">Armeniaca vulgaris</name>
    <dbReference type="NCBI Taxonomy" id="36596"/>
    <lineage>
        <taxon>Eukaryota</taxon>
        <taxon>Viridiplantae</taxon>
        <taxon>Streptophyta</taxon>
        <taxon>Embryophyta</taxon>
        <taxon>Tracheophyta</taxon>
        <taxon>Spermatophyta</taxon>
        <taxon>Magnoliopsida</taxon>
        <taxon>eudicotyledons</taxon>
        <taxon>Gunneridae</taxon>
        <taxon>Pentapetalae</taxon>
        <taxon>rosids</taxon>
        <taxon>fabids</taxon>
        <taxon>Rosales</taxon>
        <taxon>Rosaceae</taxon>
        <taxon>Amygdaloideae</taxon>
        <taxon>Amygdaleae</taxon>
        <taxon>Prunus</taxon>
    </lineage>
</organism>
<dbReference type="AlphaFoldDB" id="A0A6J5UVZ4"/>
<name>A0A6J5UVZ4_PRUAR</name>
<accession>A0A6J5UVZ4</accession>
<dbReference type="Proteomes" id="UP000507222">
    <property type="component" value="Unassembled WGS sequence"/>
</dbReference>
<protein>
    <submittedName>
        <fullName evidence="1">Uncharacterized protein</fullName>
    </submittedName>
</protein>
<proteinExistence type="predicted"/>
<sequence length="169" mass="18773">MTLSLGFCLLLSPQFNNSLRKFSPSSIRNGQTLKVRTAPEALHLYTNVMRNASALTTHVASQLMGSTNLLPETVKHFIKLSPYKPFRTYVFCTGNGKLVVLENPEAVLQTLFYSCQLSSETEWAAISHKCLDMQNVVEVDKLEELCLGSDGYLDDLGLSVRARLCLRAA</sequence>
<dbReference type="GO" id="GO:0006952">
    <property type="term" value="P:defense response"/>
    <property type="evidence" value="ECO:0007669"/>
    <property type="project" value="InterPro"/>
</dbReference>
<dbReference type="PANTHER" id="PTHR47090:SF2">
    <property type="entry name" value="PROTEIN EDS1-RELATED"/>
    <property type="match status" value="1"/>
</dbReference>
<reference evidence="1 2" key="1">
    <citation type="submission" date="2020-05" db="EMBL/GenBank/DDBJ databases">
        <authorList>
            <person name="Campoy J."/>
            <person name="Schneeberger K."/>
            <person name="Spophaly S."/>
        </authorList>
    </citation>
    <scope>NUCLEOTIDE SEQUENCE [LARGE SCALE GENOMIC DNA]</scope>
    <source>
        <strain evidence="1">PruArmRojPasFocal</strain>
    </source>
</reference>
<dbReference type="EMBL" id="CAEKDK010000005">
    <property type="protein sequence ID" value="CAB4280866.1"/>
    <property type="molecule type" value="Genomic_DNA"/>
</dbReference>